<evidence type="ECO:0000313" key="2">
    <source>
        <dbReference type="EMBL" id="CAL1273226.1"/>
    </source>
</evidence>
<comment type="caution">
    <text evidence="2">The sequence shown here is derived from an EMBL/GenBank/DDBJ whole genome shotgun (WGS) entry which is preliminary data.</text>
</comment>
<dbReference type="InterPro" id="IPR027417">
    <property type="entry name" value="P-loop_NTPase"/>
</dbReference>
<dbReference type="EMBL" id="CAXIEN010000066">
    <property type="protein sequence ID" value="CAL1273226.1"/>
    <property type="molecule type" value="Genomic_DNA"/>
</dbReference>
<dbReference type="Proteomes" id="UP001497382">
    <property type="component" value="Unassembled WGS sequence"/>
</dbReference>
<dbReference type="SUPFAM" id="SSF52540">
    <property type="entry name" value="P-loop containing nucleoside triphosphate hydrolases"/>
    <property type="match status" value="1"/>
</dbReference>
<sequence>MQYSSVENMRNLLSRDDFYKEYLQASTGSQREKSKGDACPEMIRKGLVGDWRNFFSDDQSRRMDEHFVAKTKNIKWALGWAEWQSPFDVRLKSERVRRISRDERKLANNDTTSLFVEEVTTETNHRKVSARSEIQCEFLPNGDIFGRDQATAGVFMLFYREFHHPSISWYISASS</sequence>
<gene>
    <name evidence="2" type="ORF">LARSCL_LOCUS6774</name>
</gene>
<proteinExistence type="predicted"/>
<accession>A0AAV1ZN75</accession>
<keyword evidence="3" id="KW-1185">Reference proteome</keyword>
<protein>
    <recommendedName>
        <fullName evidence="1">Sulfotransferase domain-containing protein</fullName>
    </recommendedName>
</protein>
<dbReference type="InterPro" id="IPR000863">
    <property type="entry name" value="Sulfotransferase_dom"/>
</dbReference>
<organism evidence="2 3">
    <name type="scientific">Larinioides sclopetarius</name>
    <dbReference type="NCBI Taxonomy" id="280406"/>
    <lineage>
        <taxon>Eukaryota</taxon>
        <taxon>Metazoa</taxon>
        <taxon>Ecdysozoa</taxon>
        <taxon>Arthropoda</taxon>
        <taxon>Chelicerata</taxon>
        <taxon>Arachnida</taxon>
        <taxon>Araneae</taxon>
        <taxon>Araneomorphae</taxon>
        <taxon>Entelegynae</taxon>
        <taxon>Araneoidea</taxon>
        <taxon>Araneidae</taxon>
        <taxon>Larinioides</taxon>
    </lineage>
</organism>
<dbReference type="AlphaFoldDB" id="A0AAV1ZN75"/>
<dbReference type="Gene3D" id="3.40.50.300">
    <property type="entry name" value="P-loop containing nucleotide triphosphate hydrolases"/>
    <property type="match status" value="1"/>
</dbReference>
<evidence type="ECO:0000313" key="3">
    <source>
        <dbReference type="Proteomes" id="UP001497382"/>
    </source>
</evidence>
<dbReference type="Pfam" id="PF00685">
    <property type="entry name" value="Sulfotransfer_1"/>
    <property type="match status" value="1"/>
</dbReference>
<reference evidence="2 3" key="1">
    <citation type="submission" date="2024-04" db="EMBL/GenBank/DDBJ databases">
        <authorList>
            <person name="Rising A."/>
            <person name="Reimegard J."/>
            <person name="Sonavane S."/>
            <person name="Akerstrom W."/>
            <person name="Nylinder S."/>
            <person name="Hedman E."/>
            <person name="Kallberg Y."/>
        </authorList>
    </citation>
    <scope>NUCLEOTIDE SEQUENCE [LARGE SCALE GENOMIC DNA]</scope>
</reference>
<feature type="domain" description="Sulfotransferase" evidence="1">
    <location>
        <begin position="22"/>
        <end position="73"/>
    </location>
</feature>
<dbReference type="GO" id="GO:0008146">
    <property type="term" value="F:sulfotransferase activity"/>
    <property type="evidence" value="ECO:0007669"/>
    <property type="project" value="InterPro"/>
</dbReference>
<name>A0AAV1ZN75_9ARAC</name>
<evidence type="ECO:0000259" key="1">
    <source>
        <dbReference type="Pfam" id="PF00685"/>
    </source>
</evidence>